<dbReference type="PROSITE" id="PS51257">
    <property type="entry name" value="PROKAR_LIPOPROTEIN"/>
    <property type="match status" value="1"/>
</dbReference>
<keyword evidence="4" id="KW-1185">Reference proteome</keyword>
<dbReference type="InterPro" id="IPR019606">
    <property type="entry name" value="GerMN"/>
</dbReference>
<feature type="chain" id="PRO_5009611935" description="GerMN domain-containing protein" evidence="1">
    <location>
        <begin position="19"/>
        <end position="203"/>
    </location>
</feature>
<evidence type="ECO:0000256" key="1">
    <source>
        <dbReference type="SAM" id="SignalP"/>
    </source>
</evidence>
<proteinExistence type="predicted"/>
<name>A0A1J0GJJ1_9CLOT</name>
<dbReference type="Proteomes" id="UP000182569">
    <property type="component" value="Chromosome"/>
</dbReference>
<dbReference type="AlphaFoldDB" id="A0A1J0GJJ1"/>
<dbReference type="RefSeq" id="WP_071613741.1">
    <property type="nucleotide sequence ID" value="NZ_CP015756.1"/>
</dbReference>
<dbReference type="SMART" id="SM00909">
    <property type="entry name" value="Germane"/>
    <property type="match status" value="1"/>
</dbReference>
<protein>
    <recommendedName>
        <fullName evidence="2">GerMN domain-containing protein</fullName>
    </recommendedName>
</protein>
<sequence>MKKFLSVILCGVVVFALAACGKTEVKDTSTKSEVKEKSTVATKVEKPAASTVAPTVTPAVKNEDIKSRDVVLYFSDDQAMYFASEKRTITSPTAKSIVEELVKGPATKSGSTAKTYATLPKNLQVSDVQIKEKIAYVNLKSELKVKGSAGEQMALFSIVNTLVLDKDLGITKVQFLLNGEKVKTIGGQSDVSEPMSENKEMMK</sequence>
<dbReference type="Pfam" id="PF10646">
    <property type="entry name" value="Germane"/>
    <property type="match status" value="1"/>
</dbReference>
<dbReference type="STRING" id="1552.A7L45_15870"/>
<organism evidence="3 4">
    <name type="scientific">Clostridium estertheticum subsp. estertheticum</name>
    <dbReference type="NCBI Taxonomy" id="1552"/>
    <lineage>
        <taxon>Bacteria</taxon>
        <taxon>Bacillati</taxon>
        <taxon>Bacillota</taxon>
        <taxon>Clostridia</taxon>
        <taxon>Eubacteriales</taxon>
        <taxon>Clostridiaceae</taxon>
        <taxon>Clostridium</taxon>
    </lineage>
</organism>
<feature type="signal peptide" evidence="1">
    <location>
        <begin position="1"/>
        <end position="18"/>
    </location>
</feature>
<dbReference type="KEGG" id="ceu:A7L45_15870"/>
<evidence type="ECO:0000313" key="4">
    <source>
        <dbReference type="Proteomes" id="UP000182569"/>
    </source>
</evidence>
<accession>A0A1J0GJJ1</accession>
<reference evidence="4" key="1">
    <citation type="journal article" date="2016" name="Front. Microbiol.">
        <title>Complete Genome Sequence of Clostridium estertheticum DSM 8809, a Microbe Identified in Spoiled Vacuum Packed Beef.</title>
        <authorList>
            <person name="Yu Z."/>
            <person name="Gunn L."/>
            <person name="Brennan E."/>
            <person name="Reid R."/>
            <person name="Wall P.G."/>
            <person name="Gaora O.P."/>
            <person name="Hurley D."/>
            <person name="Bolton D."/>
            <person name="Fanning S."/>
        </authorList>
    </citation>
    <scope>NUCLEOTIDE SEQUENCE [LARGE SCALE GENOMIC DNA]</scope>
    <source>
        <strain evidence="4">DSM 8809</strain>
    </source>
</reference>
<dbReference type="OrthoDB" id="9809406at2"/>
<keyword evidence="1" id="KW-0732">Signal</keyword>
<evidence type="ECO:0000313" key="3">
    <source>
        <dbReference type="EMBL" id="APC41447.1"/>
    </source>
</evidence>
<feature type="domain" description="GerMN" evidence="2">
    <location>
        <begin position="94"/>
        <end position="186"/>
    </location>
</feature>
<dbReference type="EMBL" id="CP015756">
    <property type="protein sequence ID" value="APC41447.1"/>
    <property type="molecule type" value="Genomic_DNA"/>
</dbReference>
<evidence type="ECO:0000259" key="2">
    <source>
        <dbReference type="SMART" id="SM00909"/>
    </source>
</evidence>
<gene>
    <name evidence="3" type="ORF">A7L45_15870</name>
</gene>